<protein>
    <submittedName>
        <fullName evidence="2">Uncharacterized protein</fullName>
    </submittedName>
</protein>
<organism evidence="2 3">
    <name type="scientific">Postia placenta MAD-698-R-SB12</name>
    <dbReference type="NCBI Taxonomy" id="670580"/>
    <lineage>
        <taxon>Eukaryota</taxon>
        <taxon>Fungi</taxon>
        <taxon>Dikarya</taxon>
        <taxon>Basidiomycota</taxon>
        <taxon>Agaricomycotina</taxon>
        <taxon>Agaricomycetes</taxon>
        <taxon>Polyporales</taxon>
        <taxon>Adustoporiaceae</taxon>
        <taxon>Rhodonia</taxon>
    </lineage>
</organism>
<feature type="transmembrane region" description="Helical" evidence="1">
    <location>
        <begin position="113"/>
        <end position="135"/>
    </location>
</feature>
<evidence type="ECO:0000313" key="3">
    <source>
        <dbReference type="Proteomes" id="UP000194127"/>
    </source>
</evidence>
<feature type="transmembrane region" description="Helical" evidence="1">
    <location>
        <begin position="189"/>
        <end position="213"/>
    </location>
</feature>
<keyword evidence="3" id="KW-1185">Reference proteome</keyword>
<sequence length="253" mass="26570">MDLADMRPPSPSHMYLMPIQQDVEPSPSVRSSLSRASSMLSVSSYNSTAPLILPPPATSPPQPATPVAGPLRRLLSFARDSIHGHHISLKEPLKRLVSSVCQYVSAIIRQLSYWALIFCGWTVASCAIGLIWVISSGYVGWFLMSKEEPYKSAGTGYFAAGAAGGAILGVAAGYVVACLLLVIEWSSTVFLTIVGFIVFAVGISGQALGVFVLQGKVSGMVDMAHAVGASVAGSAFVLFGVFAIVGACTRESQ</sequence>
<evidence type="ECO:0000313" key="2">
    <source>
        <dbReference type="EMBL" id="OSX57579.1"/>
    </source>
</evidence>
<dbReference type="EMBL" id="KZ110607">
    <property type="protein sequence ID" value="OSX57579.1"/>
    <property type="molecule type" value="Genomic_DNA"/>
</dbReference>
<accession>A0A1X6MMS6</accession>
<dbReference type="RefSeq" id="XP_024334373.1">
    <property type="nucleotide sequence ID" value="XM_024479848.1"/>
</dbReference>
<keyword evidence="1" id="KW-0812">Transmembrane</keyword>
<keyword evidence="1" id="KW-1133">Transmembrane helix</keyword>
<dbReference type="OrthoDB" id="10364924at2759"/>
<keyword evidence="1" id="KW-0472">Membrane</keyword>
<dbReference type="AlphaFoldDB" id="A0A1X6MMS6"/>
<proteinExistence type="predicted"/>
<name>A0A1X6MMS6_9APHY</name>
<feature type="transmembrane region" description="Helical" evidence="1">
    <location>
        <begin position="225"/>
        <end position="248"/>
    </location>
</feature>
<dbReference type="GeneID" id="36324798"/>
<reference evidence="2 3" key="1">
    <citation type="submission" date="2017-04" db="EMBL/GenBank/DDBJ databases">
        <title>Genome Sequence of the Model Brown-Rot Fungus Postia placenta SB12.</title>
        <authorList>
            <consortium name="DOE Joint Genome Institute"/>
            <person name="Gaskell J."/>
            <person name="Kersten P."/>
            <person name="Larrondo L.F."/>
            <person name="Canessa P."/>
            <person name="Martinez D."/>
            <person name="Hibbett D."/>
            <person name="Schmoll M."/>
            <person name="Kubicek C.P."/>
            <person name="Martinez A.T."/>
            <person name="Yadav J."/>
            <person name="Master E."/>
            <person name="Magnuson J.K."/>
            <person name="James T."/>
            <person name="Yaver D."/>
            <person name="Berka R."/>
            <person name="Labutti K."/>
            <person name="Lipzen A."/>
            <person name="Aerts A."/>
            <person name="Barry K."/>
            <person name="Henrissat B."/>
            <person name="Blanchette R."/>
            <person name="Grigoriev I."/>
            <person name="Cullen D."/>
        </authorList>
    </citation>
    <scope>NUCLEOTIDE SEQUENCE [LARGE SCALE GENOMIC DNA]</scope>
    <source>
        <strain evidence="2 3">MAD-698-R-SB12</strain>
    </source>
</reference>
<feature type="transmembrane region" description="Helical" evidence="1">
    <location>
        <begin position="155"/>
        <end position="182"/>
    </location>
</feature>
<dbReference type="Proteomes" id="UP000194127">
    <property type="component" value="Unassembled WGS sequence"/>
</dbReference>
<gene>
    <name evidence="2" type="ORF">POSPLADRAFT_1049819</name>
</gene>
<evidence type="ECO:0000256" key="1">
    <source>
        <dbReference type="SAM" id="Phobius"/>
    </source>
</evidence>